<name>A0A074KP12_9BACT</name>
<reference evidence="1 2" key="1">
    <citation type="submission" date="2014-04" db="EMBL/GenBank/DDBJ databases">
        <title>Characterization and application of a salt tolerant electro-active bacterium.</title>
        <authorList>
            <person name="Yang L."/>
            <person name="Wei S."/>
            <person name="Tay Q.X.M."/>
        </authorList>
    </citation>
    <scope>NUCLEOTIDE SEQUENCE [LARGE SCALE GENOMIC DNA]</scope>
    <source>
        <strain evidence="1 2">LY1</strain>
    </source>
</reference>
<dbReference type="STRING" id="1048983.EL17_23415"/>
<dbReference type="RefSeq" id="WP_035079810.1">
    <property type="nucleotide sequence ID" value="NZ_JMIH01000042.1"/>
</dbReference>
<accession>A0A074KP12</accession>
<dbReference type="Proteomes" id="UP000027821">
    <property type="component" value="Unassembled WGS sequence"/>
</dbReference>
<dbReference type="eggNOG" id="ENOG5032X6Q">
    <property type="taxonomic scope" value="Bacteria"/>
</dbReference>
<gene>
    <name evidence="1" type="ORF">EL17_23415</name>
</gene>
<evidence type="ECO:0000313" key="2">
    <source>
        <dbReference type="Proteomes" id="UP000027821"/>
    </source>
</evidence>
<sequence>MSLEVHLVSNIGRRITRNNTTSRAHSLNEIEVANPLFKIEVKEERFKLIEVIIDFLNVENSLRYKPTGGNTFCNIYAYDLLKLLGLYLPRVWWNDEYIELINNNQTISPVWNETVKEMNSDRIFSWLIEFGNKFNWKEVNTYDSLSVIVNVKGTIGIVVAPSDTINRKGHIALAYSKKGVFWRNTVLTEAGRINYKSSKKCWWKNFETYKFWYYDI</sequence>
<keyword evidence="2" id="KW-1185">Reference proteome</keyword>
<proteinExistence type="predicted"/>
<dbReference type="AlphaFoldDB" id="A0A074KP12"/>
<comment type="caution">
    <text evidence="1">The sequence shown here is derived from an EMBL/GenBank/DDBJ whole genome shotgun (WGS) entry which is preliminary data.</text>
</comment>
<dbReference type="EMBL" id="JMIH01000042">
    <property type="protein sequence ID" value="KEO71661.1"/>
    <property type="molecule type" value="Genomic_DNA"/>
</dbReference>
<evidence type="ECO:0000313" key="1">
    <source>
        <dbReference type="EMBL" id="KEO71661.1"/>
    </source>
</evidence>
<organism evidence="1 2">
    <name type="scientific">Anditalea andensis</name>
    <dbReference type="NCBI Taxonomy" id="1048983"/>
    <lineage>
        <taxon>Bacteria</taxon>
        <taxon>Pseudomonadati</taxon>
        <taxon>Bacteroidota</taxon>
        <taxon>Cytophagia</taxon>
        <taxon>Cytophagales</taxon>
        <taxon>Cytophagaceae</taxon>
        <taxon>Anditalea</taxon>
    </lineage>
</organism>
<protein>
    <submittedName>
        <fullName evidence="1">Uncharacterized protein</fullName>
    </submittedName>
</protein>
<dbReference type="OrthoDB" id="9798982at2"/>